<dbReference type="AlphaFoldDB" id="A0A179CWI6"/>
<evidence type="ECO:0000256" key="6">
    <source>
        <dbReference type="SAM" id="Phobius"/>
    </source>
</evidence>
<feature type="transmembrane region" description="Helical" evidence="6">
    <location>
        <begin position="57"/>
        <end position="79"/>
    </location>
</feature>
<evidence type="ECO:0000256" key="1">
    <source>
        <dbReference type="ARBA" id="ARBA00004141"/>
    </source>
</evidence>
<keyword evidence="4 6" id="KW-1133">Transmembrane helix</keyword>
<dbReference type="GO" id="GO:0055085">
    <property type="term" value="P:transmembrane transport"/>
    <property type="evidence" value="ECO:0007669"/>
    <property type="project" value="TreeGrafter"/>
</dbReference>
<accession>A0A179CWI6</accession>
<gene>
    <name evidence="7" type="ORF">F480_07805</name>
</gene>
<dbReference type="Pfam" id="PF01594">
    <property type="entry name" value="AI-2E_transport"/>
    <property type="match status" value="1"/>
</dbReference>
<evidence type="ECO:0000256" key="4">
    <source>
        <dbReference type="ARBA" id="ARBA00022989"/>
    </source>
</evidence>
<name>A0A179CWI6_BIBTR</name>
<proteinExistence type="inferred from homology"/>
<evidence type="ECO:0000256" key="3">
    <source>
        <dbReference type="ARBA" id="ARBA00022692"/>
    </source>
</evidence>
<evidence type="ECO:0000313" key="8">
    <source>
        <dbReference type="Proteomes" id="UP000078358"/>
    </source>
</evidence>
<dbReference type="PATRIC" id="fig|1261658.3.peg.1559"/>
<keyword evidence="5 6" id="KW-0472">Membrane</keyword>
<feature type="transmembrane region" description="Helical" evidence="6">
    <location>
        <begin position="224"/>
        <end position="248"/>
    </location>
</feature>
<keyword evidence="3 6" id="KW-0812">Transmembrane</keyword>
<comment type="caution">
    <text evidence="7">The sequence shown here is derived from an EMBL/GenBank/DDBJ whole genome shotgun (WGS) entry which is preliminary data.</text>
</comment>
<evidence type="ECO:0000313" key="7">
    <source>
        <dbReference type="EMBL" id="OAQ14276.1"/>
    </source>
</evidence>
<dbReference type="PANTHER" id="PTHR21716">
    <property type="entry name" value="TRANSMEMBRANE PROTEIN"/>
    <property type="match status" value="1"/>
</dbReference>
<dbReference type="GO" id="GO:0016020">
    <property type="term" value="C:membrane"/>
    <property type="evidence" value="ECO:0007669"/>
    <property type="project" value="UniProtKB-SubCell"/>
</dbReference>
<comment type="similarity">
    <text evidence="2">Belongs to the autoinducer-2 exporter (AI-2E) (TC 2.A.86) family.</text>
</comment>
<feature type="transmembrane region" description="Helical" evidence="6">
    <location>
        <begin position="30"/>
        <end position="51"/>
    </location>
</feature>
<dbReference type="EMBL" id="JACI01000002">
    <property type="protein sequence ID" value="OAQ14276.1"/>
    <property type="molecule type" value="Genomic_DNA"/>
</dbReference>
<dbReference type="RefSeq" id="WP_015433331.1">
    <property type="nucleotide sequence ID" value="NZ_JACI01000002.1"/>
</dbReference>
<feature type="transmembrane region" description="Helical" evidence="6">
    <location>
        <begin position="138"/>
        <end position="161"/>
    </location>
</feature>
<dbReference type="InterPro" id="IPR002549">
    <property type="entry name" value="AI-2E-like"/>
</dbReference>
<feature type="transmembrane region" description="Helical" evidence="6">
    <location>
        <begin position="6"/>
        <end position="23"/>
    </location>
</feature>
<dbReference type="PANTHER" id="PTHR21716:SF64">
    <property type="entry name" value="AI-2 TRANSPORT PROTEIN TQSA"/>
    <property type="match status" value="1"/>
</dbReference>
<protein>
    <submittedName>
        <fullName evidence="7">Membrane protein</fullName>
    </submittedName>
</protein>
<dbReference type="Proteomes" id="UP000078358">
    <property type="component" value="Unassembled WGS sequence"/>
</dbReference>
<feature type="transmembrane region" description="Helical" evidence="6">
    <location>
        <begin position="254"/>
        <end position="278"/>
    </location>
</feature>
<evidence type="ECO:0000256" key="2">
    <source>
        <dbReference type="ARBA" id="ARBA00009773"/>
    </source>
</evidence>
<feature type="transmembrane region" description="Helical" evidence="6">
    <location>
        <begin position="290"/>
        <end position="315"/>
    </location>
</feature>
<feature type="transmembrane region" description="Helical" evidence="6">
    <location>
        <begin position="195"/>
        <end position="217"/>
    </location>
</feature>
<reference evidence="7 8" key="1">
    <citation type="submission" date="2014-01" db="EMBL/GenBank/DDBJ databases">
        <authorList>
            <person name="Zuccon D."/>
        </authorList>
    </citation>
    <scope>NUCLEOTIDE SEQUENCE [LARGE SCALE GENOMIC DNA]</scope>
    <source>
        <strain evidence="7 8">Y31</strain>
    </source>
</reference>
<dbReference type="NCBIfam" id="NF008930">
    <property type="entry name" value="PRK12287.1"/>
    <property type="match status" value="1"/>
</dbReference>
<comment type="subcellular location">
    <subcellularLocation>
        <location evidence="1">Membrane</location>
        <topology evidence="1">Multi-pass membrane protein</topology>
    </subcellularLocation>
</comment>
<sequence length="352" mass="38450">MQQTSLTRVFVAMAAIVIILAGVKLASEIVIPFLLSLFIAIICSPIIQAMTARKIPLWLAISLLLVLFGTVFMFLAGLVNSAVREFSASIPQYKLLLLERLTTLMQLAQRWDIPLALSREQILELFDPSIIMNFVSRLLLSFSSVVTNILILLLVVVFMLFEAPTAKHKLAVALGGRGQSINAKENHIDRVLQGIINYLGVKTVISLTTGIAIWILLEIFGVQYAVLWATLSFLFNYIPNIGSFIAGVPIVVQALLLNGFSIGFGVLIGVVAINMLIGNVIEPRMMGRRLGLSTLVVFLSLLFWGWLLGTVGMLLSVPLTMALKIALESSPSTLRYAGLLGDVPEELSEQAD</sequence>
<evidence type="ECO:0000256" key="5">
    <source>
        <dbReference type="ARBA" id="ARBA00023136"/>
    </source>
</evidence>
<organism evidence="7 8">
    <name type="scientific">Bibersteinia trehalosi Y31</name>
    <dbReference type="NCBI Taxonomy" id="1261658"/>
    <lineage>
        <taxon>Bacteria</taxon>
        <taxon>Pseudomonadati</taxon>
        <taxon>Pseudomonadota</taxon>
        <taxon>Gammaproteobacteria</taxon>
        <taxon>Pasteurellales</taxon>
        <taxon>Pasteurellaceae</taxon>
        <taxon>Bibersteinia</taxon>
    </lineage>
</organism>